<dbReference type="Pfam" id="PF03031">
    <property type="entry name" value="NIF"/>
    <property type="match status" value="1"/>
</dbReference>
<dbReference type="InterPro" id="IPR001357">
    <property type="entry name" value="BRCT_dom"/>
</dbReference>
<dbReference type="GO" id="GO:0046872">
    <property type="term" value="F:metal ion binding"/>
    <property type="evidence" value="ECO:0007669"/>
    <property type="project" value="UniProtKB-KW"/>
</dbReference>
<keyword evidence="10 14" id="KW-0539">Nucleus</keyword>
<dbReference type="Pfam" id="PF00533">
    <property type="entry name" value="BRCT"/>
    <property type="match status" value="1"/>
</dbReference>
<evidence type="ECO:0000313" key="19">
    <source>
        <dbReference type="Proteomes" id="UP001179952"/>
    </source>
</evidence>
<feature type="region of interest" description="Disordered" evidence="15">
    <location>
        <begin position="1"/>
        <end position="86"/>
    </location>
</feature>
<feature type="compositionally biased region" description="Low complexity" evidence="15">
    <location>
        <begin position="1"/>
        <end position="38"/>
    </location>
</feature>
<feature type="compositionally biased region" description="Acidic residues" evidence="15">
    <location>
        <begin position="39"/>
        <end position="52"/>
    </location>
</feature>
<feature type="domain" description="BRCT" evidence="16">
    <location>
        <begin position="390"/>
        <end position="453"/>
    </location>
</feature>
<comment type="catalytic activity">
    <reaction evidence="11 14">
        <text>O-phospho-L-seryl-[protein] + H2O = L-seryl-[protein] + phosphate</text>
        <dbReference type="Rhea" id="RHEA:20629"/>
        <dbReference type="Rhea" id="RHEA-COMP:9863"/>
        <dbReference type="Rhea" id="RHEA-COMP:11604"/>
        <dbReference type="ChEBI" id="CHEBI:15377"/>
        <dbReference type="ChEBI" id="CHEBI:29999"/>
        <dbReference type="ChEBI" id="CHEBI:43474"/>
        <dbReference type="ChEBI" id="CHEBI:83421"/>
        <dbReference type="EC" id="3.1.3.16"/>
    </reaction>
</comment>
<evidence type="ECO:0000256" key="7">
    <source>
        <dbReference type="ARBA" id="ARBA00022884"/>
    </source>
</evidence>
<evidence type="ECO:0000256" key="6">
    <source>
        <dbReference type="ARBA" id="ARBA00022801"/>
    </source>
</evidence>
<dbReference type="Gene3D" id="3.40.50.1000">
    <property type="entry name" value="HAD superfamily/HAD-like"/>
    <property type="match status" value="1"/>
</dbReference>
<dbReference type="FunFam" id="3.40.50.1000:FF:000125">
    <property type="entry name" value="RNA polymerase II C-terminal domain phosphatase-like 4"/>
    <property type="match status" value="1"/>
</dbReference>
<dbReference type="CDD" id="cd17729">
    <property type="entry name" value="BRCT_CTDP1"/>
    <property type="match status" value="1"/>
</dbReference>
<dbReference type="NCBIfam" id="TIGR02250">
    <property type="entry name" value="FCP1_euk"/>
    <property type="match status" value="1"/>
</dbReference>
<dbReference type="InterPro" id="IPR011947">
    <property type="entry name" value="FCP1_euk"/>
</dbReference>
<organism evidence="18 19">
    <name type="scientific">Acorus gramineus</name>
    <name type="common">Dwarf sweet flag</name>
    <dbReference type="NCBI Taxonomy" id="55184"/>
    <lineage>
        <taxon>Eukaryota</taxon>
        <taxon>Viridiplantae</taxon>
        <taxon>Streptophyta</taxon>
        <taxon>Embryophyta</taxon>
        <taxon>Tracheophyta</taxon>
        <taxon>Spermatophyta</taxon>
        <taxon>Magnoliopsida</taxon>
        <taxon>Liliopsida</taxon>
        <taxon>Acoraceae</taxon>
        <taxon>Acorus</taxon>
    </lineage>
</organism>
<evidence type="ECO:0000259" key="17">
    <source>
        <dbReference type="PROSITE" id="PS50969"/>
    </source>
</evidence>
<keyword evidence="9" id="KW-0804">Transcription</keyword>
<name>A0AAV9AVZ4_ACOGR</name>
<comment type="cofactor">
    <cofactor evidence="2">
        <name>Mg(2+)</name>
        <dbReference type="ChEBI" id="CHEBI:18420"/>
    </cofactor>
</comment>
<evidence type="ECO:0000256" key="15">
    <source>
        <dbReference type="SAM" id="MobiDB-lite"/>
    </source>
</evidence>
<dbReference type="FunFam" id="3.40.50.10190:FF:000014">
    <property type="entry name" value="RNA polymerase II C-terminal domain phosphatase-like 3"/>
    <property type="match status" value="1"/>
</dbReference>
<keyword evidence="4" id="KW-0678">Repressor</keyword>
<sequence length="456" mass="51204">MSLAAADDCSAPSSPSSASSDDLAALLEAELRSKSSSSGDEDAGDEEDDEEPSERVTKRPRIEELESLGEDVVPLSNAEADEEAAPLSGGGWGFCPPHPGFIRDMCIRCGQVKELDEAAGVAFGYIHKHLRLGHEEIARLRGADLKKLFSNRKLYLVLDLDHTLLNSTRIIDLSAEEGYLLGQAETSKDNTDRSLFRLDSMHMLTKLRPFVRTFLKEVSVMFELYIYTMGEQSYALEMAKLLDPEGIYFSSRVISQADCTERHKKGLDVVLGAESAVVVLDDTEGVWAKHNDNLILMERYHYFASSLRPFGITRGSLAEAKMDESEPEGILFSILEVLKQTHKMFFDEDGGAPSGKDVRQVLKSIRKRILGDCRVAFSRNIMAESHRFWRMAEQLGATCYRDVDPSVTHVIAMDPSTEKARWALKHNKFLVHPRWVEAANFLWKRQPEESYRVQGH</sequence>
<comment type="subcellular location">
    <subcellularLocation>
        <location evidence="3 14">Nucleus</location>
    </subcellularLocation>
</comment>
<feature type="compositionally biased region" description="Basic and acidic residues" evidence="15">
    <location>
        <begin position="53"/>
        <end position="64"/>
    </location>
</feature>
<dbReference type="Gene3D" id="3.40.50.10190">
    <property type="entry name" value="BRCT domain"/>
    <property type="match status" value="1"/>
</dbReference>
<evidence type="ECO:0000256" key="11">
    <source>
        <dbReference type="ARBA" id="ARBA00047761"/>
    </source>
</evidence>
<keyword evidence="7" id="KW-0694">RNA-binding</keyword>
<dbReference type="InterPro" id="IPR039189">
    <property type="entry name" value="Fcp1"/>
</dbReference>
<dbReference type="EC" id="3.1.3.16" evidence="14"/>
<dbReference type="InterPro" id="IPR004274">
    <property type="entry name" value="FCP1_dom"/>
</dbReference>
<comment type="caution">
    <text evidence="18">The sequence shown here is derived from an EMBL/GenBank/DDBJ whole genome shotgun (WGS) entry which is preliminary data.</text>
</comment>
<comment type="subunit">
    <text evidence="13">Interacts with RAP74.</text>
</comment>
<dbReference type="SUPFAM" id="SSF56784">
    <property type="entry name" value="HAD-like"/>
    <property type="match status" value="1"/>
</dbReference>
<dbReference type="PROSITE" id="PS50969">
    <property type="entry name" value="FCP1"/>
    <property type="match status" value="1"/>
</dbReference>
<dbReference type="SMART" id="SM00577">
    <property type="entry name" value="CPDc"/>
    <property type="match status" value="1"/>
</dbReference>
<proteinExistence type="predicted"/>
<gene>
    <name evidence="18" type="ORF">QJS04_geneDACA013955</name>
</gene>
<evidence type="ECO:0000256" key="12">
    <source>
        <dbReference type="ARBA" id="ARBA00048336"/>
    </source>
</evidence>
<evidence type="ECO:0000256" key="3">
    <source>
        <dbReference type="ARBA" id="ARBA00004123"/>
    </source>
</evidence>
<evidence type="ECO:0000256" key="1">
    <source>
        <dbReference type="ARBA" id="ARBA00001936"/>
    </source>
</evidence>
<dbReference type="SUPFAM" id="SSF52113">
    <property type="entry name" value="BRCT domain"/>
    <property type="match status" value="1"/>
</dbReference>
<evidence type="ECO:0000256" key="4">
    <source>
        <dbReference type="ARBA" id="ARBA00022491"/>
    </source>
</evidence>
<dbReference type="Proteomes" id="UP001179952">
    <property type="component" value="Unassembled WGS sequence"/>
</dbReference>
<dbReference type="CDD" id="cd07521">
    <property type="entry name" value="HAD_FCP1-like"/>
    <property type="match status" value="1"/>
</dbReference>
<dbReference type="EMBL" id="JAUJYN010000006">
    <property type="protein sequence ID" value="KAK1268464.1"/>
    <property type="molecule type" value="Genomic_DNA"/>
</dbReference>
<dbReference type="GO" id="GO:0008420">
    <property type="term" value="F:RNA polymerase II CTD heptapeptide repeat phosphatase activity"/>
    <property type="evidence" value="ECO:0007669"/>
    <property type="project" value="UniProtKB-UniRule"/>
</dbReference>
<evidence type="ECO:0000259" key="16">
    <source>
        <dbReference type="PROSITE" id="PS50172"/>
    </source>
</evidence>
<evidence type="ECO:0000256" key="14">
    <source>
        <dbReference type="RuleBase" id="RU366066"/>
    </source>
</evidence>
<dbReference type="InterPro" id="IPR036412">
    <property type="entry name" value="HAD-like_sf"/>
</dbReference>
<feature type="domain" description="FCP1 homology" evidence="17">
    <location>
        <begin position="149"/>
        <end position="321"/>
    </location>
</feature>
<evidence type="ECO:0000313" key="18">
    <source>
        <dbReference type="EMBL" id="KAK1268464.1"/>
    </source>
</evidence>
<dbReference type="InterPro" id="IPR023214">
    <property type="entry name" value="HAD_sf"/>
</dbReference>
<dbReference type="GO" id="GO:0003723">
    <property type="term" value="F:RNA binding"/>
    <property type="evidence" value="ECO:0007669"/>
    <property type="project" value="UniProtKB-KW"/>
</dbReference>
<keyword evidence="19" id="KW-1185">Reference proteome</keyword>
<dbReference type="InterPro" id="IPR036420">
    <property type="entry name" value="BRCT_dom_sf"/>
</dbReference>
<reference evidence="18" key="2">
    <citation type="submission" date="2023-06" db="EMBL/GenBank/DDBJ databases">
        <authorList>
            <person name="Ma L."/>
            <person name="Liu K.-W."/>
            <person name="Li Z."/>
            <person name="Hsiao Y.-Y."/>
            <person name="Qi Y."/>
            <person name="Fu T."/>
            <person name="Tang G."/>
            <person name="Zhang D."/>
            <person name="Sun W.-H."/>
            <person name="Liu D.-K."/>
            <person name="Li Y."/>
            <person name="Chen G.-Z."/>
            <person name="Liu X.-D."/>
            <person name="Liao X.-Y."/>
            <person name="Jiang Y.-T."/>
            <person name="Yu X."/>
            <person name="Hao Y."/>
            <person name="Huang J."/>
            <person name="Zhao X.-W."/>
            <person name="Ke S."/>
            <person name="Chen Y.-Y."/>
            <person name="Wu W.-L."/>
            <person name="Hsu J.-L."/>
            <person name="Lin Y.-F."/>
            <person name="Huang M.-D."/>
            <person name="Li C.-Y."/>
            <person name="Huang L."/>
            <person name="Wang Z.-W."/>
            <person name="Zhao X."/>
            <person name="Zhong W.-Y."/>
            <person name="Peng D.-H."/>
            <person name="Ahmad S."/>
            <person name="Lan S."/>
            <person name="Zhang J.-S."/>
            <person name="Tsai W.-C."/>
            <person name="Van De Peer Y."/>
            <person name="Liu Z.-J."/>
        </authorList>
    </citation>
    <scope>NUCLEOTIDE SEQUENCE</scope>
    <source>
        <strain evidence="18">SCP</strain>
        <tissue evidence="18">Leaves</tissue>
    </source>
</reference>
<evidence type="ECO:0000256" key="8">
    <source>
        <dbReference type="ARBA" id="ARBA00023015"/>
    </source>
</evidence>
<evidence type="ECO:0000256" key="13">
    <source>
        <dbReference type="ARBA" id="ARBA00063107"/>
    </source>
</evidence>
<dbReference type="PANTHER" id="PTHR23081:SF36">
    <property type="entry name" value="RNA POLYMERASE II SUBUNIT A C-TERMINAL DOMAIN PHOSPHATASE"/>
    <property type="match status" value="1"/>
</dbReference>
<protein>
    <recommendedName>
        <fullName evidence="14">RNA polymerase II C-terminal domain phosphatase-like</fullName>
        <ecNumber evidence="14">3.1.3.16</ecNumber>
    </recommendedName>
</protein>
<keyword evidence="8" id="KW-0805">Transcription regulation</keyword>
<evidence type="ECO:0000256" key="10">
    <source>
        <dbReference type="ARBA" id="ARBA00023242"/>
    </source>
</evidence>
<keyword evidence="5" id="KW-0479">Metal-binding</keyword>
<dbReference type="PROSITE" id="PS50172">
    <property type="entry name" value="BRCT"/>
    <property type="match status" value="1"/>
</dbReference>
<evidence type="ECO:0000256" key="5">
    <source>
        <dbReference type="ARBA" id="ARBA00022723"/>
    </source>
</evidence>
<dbReference type="GO" id="GO:0009651">
    <property type="term" value="P:response to salt stress"/>
    <property type="evidence" value="ECO:0007669"/>
    <property type="project" value="UniProtKB-ARBA"/>
</dbReference>
<keyword evidence="6 14" id="KW-0378">Hydrolase</keyword>
<accession>A0AAV9AVZ4</accession>
<dbReference type="GO" id="GO:0005634">
    <property type="term" value="C:nucleus"/>
    <property type="evidence" value="ECO:0007669"/>
    <property type="project" value="UniProtKB-SubCell"/>
</dbReference>
<dbReference type="AlphaFoldDB" id="A0AAV9AVZ4"/>
<evidence type="ECO:0000256" key="2">
    <source>
        <dbReference type="ARBA" id="ARBA00001946"/>
    </source>
</evidence>
<dbReference type="PANTHER" id="PTHR23081">
    <property type="entry name" value="RNA POLYMERASE II CTD PHOSPHATASE"/>
    <property type="match status" value="1"/>
</dbReference>
<dbReference type="SMART" id="SM00292">
    <property type="entry name" value="BRCT"/>
    <property type="match status" value="1"/>
</dbReference>
<comment type="catalytic activity">
    <reaction evidence="12 14">
        <text>O-phospho-L-threonyl-[protein] + H2O = L-threonyl-[protein] + phosphate</text>
        <dbReference type="Rhea" id="RHEA:47004"/>
        <dbReference type="Rhea" id="RHEA-COMP:11060"/>
        <dbReference type="Rhea" id="RHEA-COMP:11605"/>
        <dbReference type="ChEBI" id="CHEBI:15377"/>
        <dbReference type="ChEBI" id="CHEBI:30013"/>
        <dbReference type="ChEBI" id="CHEBI:43474"/>
        <dbReference type="ChEBI" id="CHEBI:61977"/>
        <dbReference type="EC" id="3.1.3.16"/>
    </reaction>
</comment>
<reference evidence="18" key="1">
    <citation type="journal article" date="2023" name="Nat. Commun.">
        <title>Diploid and tetraploid genomes of Acorus and the evolution of monocots.</title>
        <authorList>
            <person name="Ma L."/>
            <person name="Liu K.W."/>
            <person name="Li Z."/>
            <person name="Hsiao Y.Y."/>
            <person name="Qi Y."/>
            <person name="Fu T."/>
            <person name="Tang G.D."/>
            <person name="Zhang D."/>
            <person name="Sun W.H."/>
            <person name="Liu D.K."/>
            <person name="Li Y."/>
            <person name="Chen G.Z."/>
            <person name="Liu X.D."/>
            <person name="Liao X.Y."/>
            <person name="Jiang Y.T."/>
            <person name="Yu X."/>
            <person name="Hao Y."/>
            <person name="Huang J."/>
            <person name="Zhao X.W."/>
            <person name="Ke S."/>
            <person name="Chen Y.Y."/>
            <person name="Wu W.L."/>
            <person name="Hsu J.L."/>
            <person name="Lin Y.F."/>
            <person name="Huang M.D."/>
            <person name="Li C.Y."/>
            <person name="Huang L."/>
            <person name="Wang Z.W."/>
            <person name="Zhao X."/>
            <person name="Zhong W.Y."/>
            <person name="Peng D.H."/>
            <person name="Ahmad S."/>
            <person name="Lan S."/>
            <person name="Zhang J.S."/>
            <person name="Tsai W.C."/>
            <person name="Van de Peer Y."/>
            <person name="Liu Z.J."/>
        </authorList>
    </citation>
    <scope>NUCLEOTIDE SEQUENCE</scope>
    <source>
        <strain evidence="18">SCP</strain>
    </source>
</reference>
<comment type="cofactor">
    <cofactor evidence="1">
        <name>Mn(2+)</name>
        <dbReference type="ChEBI" id="CHEBI:29035"/>
    </cofactor>
</comment>
<comment type="function">
    <text evidence="14">This promotes the activity of RNA polymerase II.</text>
</comment>
<evidence type="ECO:0000256" key="9">
    <source>
        <dbReference type="ARBA" id="ARBA00023163"/>
    </source>
</evidence>